<protein>
    <submittedName>
        <fullName evidence="1">Uncharacterized protein</fullName>
    </submittedName>
</protein>
<accession>I3E6L5</accession>
<proteinExistence type="predicted"/>
<gene>
    <name evidence="1" type="ORF">PB1_04340</name>
</gene>
<dbReference type="EMBL" id="AFEU01000001">
    <property type="protein sequence ID" value="EIJ82136.1"/>
    <property type="molecule type" value="Genomic_DNA"/>
</dbReference>
<keyword evidence="2" id="KW-1185">Reference proteome</keyword>
<name>I3E6L5_BACMT</name>
<dbReference type="AlphaFoldDB" id="I3E6L5"/>
<evidence type="ECO:0000313" key="2">
    <source>
        <dbReference type="Proteomes" id="UP000010523"/>
    </source>
</evidence>
<dbReference type="PATRIC" id="fig|997296.3.peg.945"/>
<sequence>MVILTGKDLTLNEINRVILQREKAAASSESLAKTEKSHLAVTK</sequence>
<reference evidence="1 2" key="1">
    <citation type="journal article" date="2012" name="Appl. Environ. Microbiol.">
        <title>Genome Sequence of Thermotolerant Bacillus methanolicus: Features and Regulation Related to Methylotrophy and Production of L-Lysine and L-Glutamate from Methanol.</title>
        <authorList>
            <person name="Heggeset T.M."/>
            <person name="Krog A."/>
            <person name="Balzer S."/>
            <person name="Wentzel A."/>
            <person name="Ellingsen T.E."/>
            <person name="Brautaset T."/>
        </authorList>
    </citation>
    <scope>NUCLEOTIDE SEQUENCE [LARGE SCALE GENOMIC DNA]</scope>
    <source>
        <strain evidence="1 2">PB1</strain>
    </source>
</reference>
<comment type="caution">
    <text evidence="1">The sequence shown here is derived from an EMBL/GenBank/DDBJ whole genome shotgun (WGS) entry which is preliminary data.</text>
</comment>
<dbReference type="Proteomes" id="UP000010523">
    <property type="component" value="Unassembled WGS sequence"/>
</dbReference>
<organism evidence="1 2">
    <name type="scientific">Bacillus methanolicus PB1</name>
    <dbReference type="NCBI Taxonomy" id="997296"/>
    <lineage>
        <taxon>Bacteria</taxon>
        <taxon>Bacillati</taxon>
        <taxon>Bacillota</taxon>
        <taxon>Bacilli</taxon>
        <taxon>Bacillales</taxon>
        <taxon>Bacillaceae</taxon>
        <taxon>Bacillus</taxon>
    </lineage>
</organism>
<evidence type="ECO:0000313" key="1">
    <source>
        <dbReference type="EMBL" id="EIJ82136.1"/>
    </source>
</evidence>